<evidence type="ECO:0000259" key="1">
    <source>
        <dbReference type="Pfam" id="PF05685"/>
    </source>
</evidence>
<dbReference type="InterPro" id="IPR011335">
    <property type="entry name" value="Restrct_endonuc-II-like"/>
</dbReference>
<dbReference type="AlphaFoldDB" id="A0A543CSM4"/>
<dbReference type="Gene3D" id="3.90.1570.10">
    <property type="entry name" value="tt1808, chain A"/>
    <property type="match status" value="1"/>
</dbReference>
<dbReference type="GO" id="GO:0004519">
    <property type="term" value="F:endonuclease activity"/>
    <property type="evidence" value="ECO:0007669"/>
    <property type="project" value="UniProtKB-KW"/>
</dbReference>
<organism evidence="2 3">
    <name type="scientific">Actinoallomurus bryophytorum</name>
    <dbReference type="NCBI Taxonomy" id="1490222"/>
    <lineage>
        <taxon>Bacteria</taxon>
        <taxon>Bacillati</taxon>
        <taxon>Actinomycetota</taxon>
        <taxon>Actinomycetes</taxon>
        <taxon>Streptosporangiales</taxon>
        <taxon>Thermomonosporaceae</taxon>
        <taxon>Actinoallomurus</taxon>
    </lineage>
</organism>
<feature type="domain" description="Putative restriction endonuclease" evidence="1">
    <location>
        <begin position="52"/>
        <end position="196"/>
    </location>
</feature>
<comment type="caution">
    <text evidence="2">The sequence shown here is derived from an EMBL/GenBank/DDBJ whole genome shotgun (WGS) entry which is preliminary data.</text>
</comment>
<sequence>MSTHGDGDTPNMHDVTSALEYWPSPPPWGWTADDLDHLPSDGPNGEPGFFKHVELIDGALVFMSPQKRFHERVISGLRYGLNTQVPAHLITITQMDVKLGHRTRPCPDVLVIDTAADHDDRTFYTPDEVHLVVEVVSPESEDRDRKSKPPRYAEAGIVHFWRVEAKDGRPVVYVYELDPATKAYALTGIHHGKLSVPVPFQIDIDLDELPR</sequence>
<accession>A0A543CSM4</accession>
<keyword evidence="3" id="KW-1185">Reference proteome</keyword>
<keyword evidence="2" id="KW-0255">Endonuclease</keyword>
<dbReference type="Pfam" id="PF05685">
    <property type="entry name" value="Uma2"/>
    <property type="match status" value="1"/>
</dbReference>
<dbReference type="SUPFAM" id="SSF52980">
    <property type="entry name" value="Restriction endonuclease-like"/>
    <property type="match status" value="1"/>
</dbReference>
<evidence type="ECO:0000313" key="2">
    <source>
        <dbReference type="EMBL" id="TQM00113.1"/>
    </source>
</evidence>
<dbReference type="InterPro" id="IPR008538">
    <property type="entry name" value="Uma2"/>
</dbReference>
<protein>
    <submittedName>
        <fullName evidence="2">Uma2 family endonuclease</fullName>
    </submittedName>
</protein>
<dbReference type="EMBL" id="VFOZ01000001">
    <property type="protein sequence ID" value="TQM00113.1"/>
    <property type="molecule type" value="Genomic_DNA"/>
</dbReference>
<proteinExistence type="predicted"/>
<name>A0A543CSM4_9ACTN</name>
<dbReference type="PANTHER" id="PTHR35400:SF3">
    <property type="entry name" value="SLL1072 PROTEIN"/>
    <property type="match status" value="1"/>
</dbReference>
<evidence type="ECO:0000313" key="3">
    <source>
        <dbReference type="Proteomes" id="UP000316096"/>
    </source>
</evidence>
<gene>
    <name evidence="2" type="ORF">FB559_5819</name>
</gene>
<dbReference type="PANTHER" id="PTHR35400">
    <property type="entry name" value="SLR1083 PROTEIN"/>
    <property type="match status" value="1"/>
</dbReference>
<dbReference type="CDD" id="cd06260">
    <property type="entry name" value="DUF820-like"/>
    <property type="match status" value="1"/>
</dbReference>
<keyword evidence="2" id="KW-0540">Nuclease</keyword>
<dbReference type="Proteomes" id="UP000316096">
    <property type="component" value="Unassembled WGS sequence"/>
</dbReference>
<keyword evidence="2" id="KW-0378">Hydrolase</keyword>
<reference evidence="2 3" key="1">
    <citation type="submission" date="2019-06" db="EMBL/GenBank/DDBJ databases">
        <title>Sequencing the genomes of 1000 actinobacteria strains.</title>
        <authorList>
            <person name="Klenk H.-P."/>
        </authorList>
    </citation>
    <scope>NUCLEOTIDE SEQUENCE [LARGE SCALE GENOMIC DNA]</scope>
    <source>
        <strain evidence="2 3">DSM 102200</strain>
    </source>
</reference>
<dbReference type="InterPro" id="IPR012296">
    <property type="entry name" value="Nuclease_put_TT1808"/>
</dbReference>